<organism evidence="4 5">
    <name type="scientific">Cryptosporangium minutisporangium</name>
    <dbReference type="NCBI Taxonomy" id="113569"/>
    <lineage>
        <taxon>Bacteria</taxon>
        <taxon>Bacillati</taxon>
        <taxon>Actinomycetota</taxon>
        <taxon>Actinomycetes</taxon>
        <taxon>Cryptosporangiales</taxon>
        <taxon>Cryptosporangiaceae</taxon>
        <taxon>Cryptosporangium</taxon>
    </lineage>
</organism>
<keyword evidence="5" id="KW-1185">Reference proteome</keyword>
<dbReference type="SUPFAM" id="SSF55874">
    <property type="entry name" value="ATPase domain of HSP90 chaperone/DNA topoisomerase II/histidine kinase"/>
    <property type="match status" value="1"/>
</dbReference>
<dbReference type="Pfam" id="PF14417">
    <property type="entry name" value="MEDS"/>
    <property type="match status" value="1"/>
</dbReference>
<dbReference type="GO" id="GO:0016301">
    <property type="term" value="F:kinase activity"/>
    <property type="evidence" value="ECO:0007669"/>
    <property type="project" value="UniProtKB-KW"/>
</dbReference>
<dbReference type="RefSeq" id="WP_345729600.1">
    <property type="nucleotide sequence ID" value="NZ_BAAAYN010000024.1"/>
</dbReference>
<evidence type="ECO:0000313" key="5">
    <source>
        <dbReference type="Proteomes" id="UP001501676"/>
    </source>
</evidence>
<dbReference type="InterPro" id="IPR025847">
    <property type="entry name" value="MEDS_domain"/>
</dbReference>
<dbReference type="InterPro" id="IPR003594">
    <property type="entry name" value="HATPase_dom"/>
</dbReference>
<keyword evidence="4" id="KW-0418">Kinase</keyword>
<dbReference type="PANTHER" id="PTHR35526:SF3">
    <property type="entry name" value="ANTI-SIGMA-F FACTOR RSBW"/>
    <property type="match status" value="1"/>
</dbReference>
<dbReference type="InterPro" id="IPR036890">
    <property type="entry name" value="HATPase_C_sf"/>
</dbReference>
<keyword evidence="1" id="KW-0723">Serine/threonine-protein kinase</keyword>
<name>A0ABP6SZH8_9ACTN</name>
<dbReference type="Pfam" id="PF13581">
    <property type="entry name" value="HATPase_c_2"/>
    <property type="match status" value="1"/>
</dbReference>
<reference evidence="5" key="1">
    <citation type="journal article" date="2019" name="Int. J. Syst. Evol. Microbiol.">
        <title>The Global Catalogue of Microorganisms (GCM) 10K type strain sequencing project: providing services to taxonomists for standard genome sequencing and annotation.</title>
        <authorList>
            <consortium name="The Broad Institute Genomics Platform"/>
            <consortium name="The Broad Institute Genome Sequencing Center for Infectious Disease"/>
            <person name="Wu L."/>
            <person name="Ma J."/>
        </authorList>
    </citation>
    <scope>NUCLEOTIDE SEQUENCE [LARGE SCALE GENOMIC DNA]</scope>
    <source>
        <strain evidence="5">JCM 9458</strain>
    </source>
</reference>
<dbReference type="CDD" id="cd16936">
    <property type="entry name" value="HATPase_RsbW-like"/>
    <property type="match status" value="1"/>
</dbReference>
<feature type="domain" description="MEDS" evidence="3">
    <location>
        <begin position="9"/>
        <end position="153"/>
    </location>
</feature>
<dbReference type="Gene3D" id="3.30.565.10">
    <property type="entry name" value="Histidine kinase-like ATPase, C-terminal domain"/>
    <property type="match status" value="1"/>
</dbReference>
<gene>
    <name evidence="4" type="ORF">GCM10020369_39190</name>
</gene>
<evidence type="ECO:0000313" key="4">
    <source>
        <dbReference type="EMBL" id="GAA3389361.1"/>
    </source>
</evidence>
<accession>A0ABP6SZH8</accession>
<keyword evidence="4" id="KW-0808">Transferase</keyword>
<dbReference type="Proteomes" id="UP001501676">
    <property type="component" value="Unassembled WGS sequence"/>
</dbReference>
<protein>
    <submittedName>
        <fullName evidence="4">Sensor histidine kinase</fullName>
    </submittedName>
</protein>
<dbReference type="NCBIfam" id="NF041045">
    <property type="entry name" value="RsbA_anti_sig"/>
    <property type="match status" value="1"/>
</dbReference>
<dbReference type="InterPro" id="IPR050267">
    <property type="entry name" value="Anti-sigma-factor_SerPK"/>
</dbReference>
<dbReference type="PANTHER" id="PTHR35526">
    <property type="entry name" value="ANTI-SIGMA-F FACTOR RSBW-RELATED"/>
    <property type="match status" value="1"/>
</dbReference>
<sequence>MTAAVNEFDHPALFYRDDEEYLAGTVPFIREGLAAGEPVAVAVPGPNLHLIRDALGADAEQVLLRDMTVVGRNPGRIIPAVLLAFANTHPGRRVRLIGEPIWAGRSPSEYPACAQHEALINAAFTDRSATILCPYDTGSLDPAWVEDAYRTHPVLLEAGLRFDSAEYADPLAVAASFNQPLSDPPADAATLTVGLQALAAVRRFVTEHAQRAGLPDERIVDLTIVITELAENAVEHGGGTGHLAVWADGEDLICQLTDRGYLADPLAGRIPVTDHTRQGGRGLLLINQLSDLVRVHTTPVGTSTRIYLSRQSVTESV</sequence>
<proteinExistence type="predicted"/>
<feature type="domain" description="Histidine kinase/HSP90-like ATPase" evidence="2">
    <location>
        <begin position="195"/>
        <end position="306"/>
    </location>
</feature>
<evidence type="ECO:0000256" key="1">
    <source>
        <dbReference type="ARBA" id="ARBA00022527"/>
    </source>
</evidence>
<comment type="caution">
    <text evidence="4">The sequence shown here is derived from an EMBL/GenBank/DDBJ whole genome shotgun (WGS) entry which is preliminary data.</text>
</comment>
<dbReference type="InterPro" id="IPR047718">
    <property type="entry name" value="RsbA-like_anti_sig"/>
</dbReference>
<dbReference type="EMBL" id="BAAAYN010000024">
    <property type="protein sequence ID" value="GAA3389361.1"/>
    <property type="molecule type" value="Genomic_DNA"/>
</dbReference>
<evidence type="ECO:0000259" key="3">
    <source>
        <dbReference type="Pfam" id="PF14417"/>
    </source>
</evidence>
<evidence type="ECO:0000259" key="2">
    <source>
        <dbReference type="Pfam" id="PF13581"/>
    </source>
</evidence>